<evidence type="ECO:0000313" key="1">
    <source>
        <dbReference type="EMBL" id="GIY32603.1"/>
    </source>
</evidence>
<keyword evidence="2" id="KW-1185">Reference proteome</keyword>
<reference evidence="1 2" key="1">
    <citation type="submission" date="2021-06" db="EMBL/GenBank/DDBJ databases">
        <title>Caerostris extrusa draft genome.</title>
        <authorList>
            <person name="Kono N."/>
            <person name="Arakawa K."/>
        </authorList>
    </citation>
    <scope>NUCLEOTIDE SEQUENCE [LARGE SCALE GENOMIC DNA]</scope>
</reference>
<accession>A0AAV4SDR9</accession>
<comment type="caution">
    <text evidence="1">The sequence shown here is derived from an EMBL/GenBank/DDBJ whole genome shotgun (WGS) entry which is preliminary data.</text>
</comment>
<dbReference type="AlphaFoldDB" id="A0AAV4SDR9"/>
<protein>
    <submittedName>
        <fullName evidence="1">Uncharacterized protein</fullName>
    </submittedName>
</protein>
<organism evidence="1 2">
    <name type="scientific">Caerostris extrusa</name>
    <name type="common">Bark spider</name>
    <name type="synonym">Caerostris bankana</name>
    <dbReference type="NCBI Taxonomy" id="172846"/>
    <lineage>
        <taxon>Eukaryota</taxon>
        <taxon>Metazoa</taxon>
        <taxon>Ecdysozoa</taxon>
        <taxon>Arthropoda</taxon>
        <taxon>Chelicerata</taxon>
        <taxon>Arachnida</taxon>
        <taxon>Araneae</taxon>
        <taxon>Araneomorphae</taxon>
        <taxon>Entelegynae</taxon>
        <taxon>Araneoidea</taxon>
        <taxon>Araneidae</taxon>
        <taxon>Caerostris</taxon>
    </lineage>
</organism>
<dbReference type="Proteomes" id="UP001054945">
    <property type="component" value="Unassembled WGS sequence"/>
</dbReference>
<name>A0AAV4SDR9_CAEEX</name>
<proteinExistence type="predicted"/>
<gene>
    <name evidence="1" type="ORF">CEXT_517891</name>
</gene>
<evidence type="ECO:0000313" key="2">
    <source>
        <dbReference type="Proteomes" id="UP001054945"/>
    </source>
</evidence>
<dbReference type="EMBL" id="BPLR01009526">
    <property type="protein sequence ID" value="GIY32603.1"/>
    <property type="molecule type" value="Genomic_DNA"/>
</dbReference>
<sequence>MNDWLLLPLFEERNKCSRDQGHAEVGIHHAMQRRRDMSRGTLPLKHLHKSLGASAVTSRQQLLFMPENIETRMKKEEFKITLIIMACAQAM</sequence>